<gene>
    <name evidence="2" type="ORF">OEZ85_011904</name>
</gene>
<dbReference type="EMBL" id="CP126210">
    <property type="protein sequence ID" value="WIA11814.1"/>
    <property type="molecule type" value="Genomic_DNA"/>
</dbReference>
<feature type="region of interest" description="Disordered" evidence="1">
    <location>
        <begin position="176"/>
        <end position="241"/>
    </location>
</feature>
<evidence type="ECO:0000256" key="1">
    <source>
        <dbReference type="SAM" id="MobiDB-lite"/>
    </source>
</evidence>
<dbReference type="PANTHER" id="PTHR15131:SF3">
    <property type="entry name" value="SNRNA-ACTIVATING PROTEIN COMPLEX SUBUNIT 1"/>
    <property type="match status" value="1"/>
</dbReference>
<protein>
    <submittedName>
        <fullName evidence="2">Uncharacterized protein</fullName>
    </submittedName>
</protein>
<feature type="compositionally biased region" description="Low complexity" evidence="1">
    <location>
        <begin position="187"/>
        <end position="214"/>
    </location>
</feature>
<organism evidence="2 3">
    <name type="scientific">Tetradesmus obliquus</name>
    <name type="common">Green alga</name>
    <name type="synonym">Acutodesmus obliquus</name>
    <dbReference type="NCBI Taxonomy" id="3088"/>
    <lineage>
        <taxon>Eukaryota</taxon>
        <taxon>Viridiplantae</taxon>
        <taxon>Chlorophyta</taxon>
        <taxon>core chlorophytes</taxon>
        <taxon>Chlorophyceae</taxon>
        <taxon>CS clade</taxon>
        <taxon>Sphaeropleales</taxon>
        <taxon>Scenedesmaceae</taxon>
        <taxon>Tetradesmus</taxon>
    </lineage>
</organism>
<keyword evidence="3" id="KW-1185">Reference proteome</keyword>
<evidence type="ECO:0000313" key="3">
    <source>
        <dbReference type="Proteomes" id="UP001244341"/>
    </source>
</evidence>
<sequence>MQCGPEQLYGFERDINSLIDAFALQAQLEQTLSYLTFKRLFRAGGYAYLHQAYSGCEHSPEYTQLLRPVHWVPQLPTWLAPLKPRYPDLGLGLAAANRAAARAHNGARVAAVHAAANAARSLRANPRSVDPVVHREALFHIKTALRSLANFRSLQALCGKYASARQAIFEPLLRIKEPPVPGDDLLQQQQQQQQQQQRRQQQQQPQEQQDQDQQQGRKRGGKGKAESANKRKKQIAESQGAERSQKALLLLQEQQQQEKQQQERQQQAAAAADAARAAGIPELFDRNFGTNLSQLAGDEAAQMLVLLDPSRKPGYVRQALNKQQQALQEAEDAGRAAAKEGSSSAHLRKLAGSVQQQQRKAAGASKAAASRAGSAASVAMLRQQQQQGWQYLQELCAAGVLQPAELQELQEDESEGSVQGLGAAAQVLQLQRERRQHTLVLAEQWFRSHDAMLMQADDDEDMP</sequence>
<evidence type="ECO:0000313" key="2">
    <source>
        <dbReference type="EMBL" id="WIA11814.1"/>
    </source>
</evidence>
<feature type="region of interest" description="Disordered" evidence="1">
    <location>
        <begin position="326"/>
        <end position="368"/>
    </location>
</feature>
<proteinExistence type="predicted"/>
<name>A0ABY8TRS3_TETOB</name>
<dbReference type="PANTHER" id="PTHR15131">
    <property type="entry name" value="SMALL NUCLEAR RNA ACTIVATING COMPLEX, POLYPEPTIDE 1"/>
    <property type="match status" value="1"/>
</dbReference>
<accession>A0ABY8TRS3</accession>
<feature type="region of interest" description="Disordered" evidence="1">
    <location>
        <begin position="253"/>
        <end position="273"/>
    </location>
</feature>
<reference evidence="2 3" key="1">
    <citation type="submission" date="2023-05" db="EMBL/GenBank/DDBJ databases">
        <title>A 100% complete, gapless, phased diploid assembly of the Scenedesmus obliquus UTEX 3031 genome.</title>
        <authorList>
            <person name="Biondi T.C."/>
            <person name="Hanschen E.R."/>
            <person name="Kwon T."/>
            <person name="Eng W."/>
            <person name="Kruse C.P.S."/>
            <person name="Koehler S.I."/>
            <person name="Kunde Y."/>
            <person name="Gleasner C.D."/>
            <person name="You Mak K.T."/>
            <person name="Polle J."/>
            <person name="Hovde B.T."/>
            <person name="Starkenburg S.R."/>
        </authorList>
    </citation>
    <scope>NUCLEOTIDE SEQUENCE [LARGE SCALE GENOMIC DNA]</scope>
    <source>
        <strain evidence="2 3">DOE0152z</strain>
    </source>
</reference>
<dbReference type="Proteomes" id="UP001244341">
    <property type="component" value="Chromosome 3b"/>
</dbReference>
<feature type="compositionally biased region" description="Low complexity" evidence="1">
    <location>
        <begin position="355"/>
        <end position="368"/>
    </location>
</feature>